<dbReference type="EMBL" id="ATLV01022299">
    <property type="status" value="NOT_ANNOTATED_CDS"/>
    <property type="molecule type" value="Genomic_DNA"/>
</dbReference>
<dbReference type="AlphaFoldDB" id="A0A084WB07"/>
<keyword evidence="3" id="KW-1185">Reference proteome</keyword>
<accession>A0A084WB07</accession>
<dbReference type="EMBL" id="KE525331">
    <property type="protein sequence ID" value="KFB47401.1"/>
    <property type="molecule type" value="Genomic_DNA"/>
</dbReference>
<name>A0A084WB07_ANOSI</name>
<dbReference type="Proteomes" id="UP000030765">
    <property type="component" value="Unassembled WGS sequence"/>
</dbReference>
<reference evidence="2" key="2">
    <citation type="submission" date="2020-05" db="UniProtKB">
        <authorList>
            <consortium name="EnsemblMetazoa"/>
        </authorList>
    </citation>
    <scope>IDENTIFICATION</scope>
</reference>
<evidence type="ECO:0000313" key="3">
    <source>
        <dbReference type="Proteomes" id="UP000030765"/>
    </source>
</evidence>
<organism evidence="1">
    <name type="scientific">Anopheles sinensis</name>
    <name type="common">Mosquito</name>
    <dbReference type="NCBI Taxonomy" id="74873"/>
    <lineage>
        <taxon>Eukaryota</taxon>
        <taxon>Metazoa</taxon>
        <taxon>Ecdysozoa</taxon>
        <taxon>Arthropoda</taxon>
        <taxon>Hexapoda</taxon>
        <taxon>Insecta</taxon>
        <taxon>Pterygota</taxon>
        <taxon>Neoptera</taxon>
        <taxon>Endopterygota</taxon>
        <taxon>Diptera</taxon>
        <taxon>Nematocera</taxon>
        <taxon>Culicoidea</taxon>
        <taxon>Culicidae</taxon>
        <taxon>Anophelinae</taxon>
        <taxon>Anopheles</taxon>
    </lineage>
</organism>
<reference evidence="1 3" key="1">
    <citation type="journal article" date="2014" name="BMC Genomics">
        <title>Genome sequence of Anopheles sinensis provides insight into genetics basis of mosquito competence for malaria parasites.</title>
        <authorList>
            <person name="Zhou D."/>
            <person name="Zhang D."/>
            <person name="Ding G."/>
            <person name="Shi L."/>
            <person name="Hou Q."/>
            <person name="Ye Y."/>
            <person name="Xu Y."/>
            <person name="Zhou H."/>
            <person name="Xiong C."/>
            <person name="Li S."/>
            <person name="Yu J."/>
            <person name="Hong S."/>
            <person name="Yu X."/>
            <person name="Zou P."/>
            <person name="Chen C."/>
            <person name="Chang X."/>
            <person name="Wang W."/>
            <person name="Lv Y."/>
            <person name="Sun Y."/>
            <person name="Ma L."/>
            <person name="Shen B."/>
            <person name="Zhu C."/>
        </authorList>
    </citation>
    <scope>NUCLEOTIDE SEQUENCE [LARGE SCALE GENOMIC DNA]</scope>
</reference>
<evidence type="ECO:0000313" key="2">
    <source>
        <dbReference type="EnsemblMetazoa" id="ASIC015649-PA"/>
    </source>
</evidence>
<dbReference type="EnsemblMetazoa" id="ASIC015649-RA">
    <property type="protein sequence ID" value="ASIC015649-PA"/>
    <property type="gene ID" value="ASIC015649"/>
</dbReference>
<gene>
    <name evidence="1" type="ORF">ZHAS_00015649</name>
</gene>
<proteinExistence type="predicted"/>
<sequence length="142" mass="16141">MEESASLDGLRPTCLMDVHSTYRSVDSAQHAIAGSYFIPGGDEGELSPTYDRQYQTPGHKEERTSGVWQILASKSAEPFRRFGRLSSRVQELVCFLVARNSDSSIDLAIRSLEETLPWRRFRANGFLIHKTIEVYRMVDGER</sequence>
<dbReference type="VEuPathDB" id="VectorBase:ASIC015649"/>
<evidence type="ECO:0000313" key="1">
    <source>
        <dbReference type="EMBL" id="KFB47401.1"/>
    </source>
</evidence>
<protein>
    <submittedName>
        <fullName evidence="1 2">Uncharacterized protein</fullName>
    </submittedName>
</protein>